<feature type="transmembrane region" description="Helical" evidence="10">
    <location>
        <begin position="312"/>
        <end position="332"/>
    </location>
</feature>
<dbReference type="PANTHER" id="PTHR43653">
    <property type="entry name" value="CYTOCHROME C ASSEMBLY PROTEIN-RELATED"/>
    <property type="match status" value="1"/>
</dbReference>
<name>Q9Z646_TATCI</name>
<evidence type="ECO:0000313" key="13">
    <source>
        <dbReference type="EMBL" id="AAD19542.1"/>
    </source>
</evidence>
<dbReference type="GO" id="GO:0020037">
    <property type="term" value="F:heme binding"/>
    <property type="evidence" value="ECO:0007669"/>
    <property type="project" value="InterPro"/>
</dbReference>
<feature type="transmembrane region" description="Helical" evidence="10">
    <location>
        <begin position="450"/>
        <end position="470"/>
    </location>
</feature>
<evidence type="ECO:0000256" key="1">
    <source>
        <dbReference type="ARBA" id="ARBA00004429"/>
    </source>
</evidence>
<dbReference type="PANTHER" id="PTHR43653:SF1">
    <property type="entry name" value="CYTOCHROME C-TYPE BIOGENESIS PROTEIN CCMF"/>
    <property type="match status" value="1"/>
</dbReference>
<sequence>MIPEIGSFLLCLALGWAVLLSIYPLWGAARQDSRLMGLARPLTYGLFTCIAARFLILVHSFIVNDFTVAYVAENSNTMLPIWYRIAATWGAHEGSLLLWLLMLSGWTLAVRLLSRGMPQDAIARVLAVMGMINLGFLLFITLTSNPFIRTLPDFPVDGSDLNPMLQDIGLIFHPPLLYMGYVGFSVAFAFAIASLMTGRLDTAWARWSRPWTTAAWIFLTIGIVLGLGWAYYDLGWGGWWFWDPVENASLMPWLAGTALIHSLAVTEKRGTFKSWTVLLAITAFSLSLLGTFLVRSGVLVSVHSFASDPSRGIFILIFLVIVIGCSLLLYAIRGGQVRSRVQPEGWSRESFLLGNNVLLIAAMLVVLLGTLLPLVHKELGLGSISIGAPFFNTMFTWLMAPFALMLGIGPLVRWRRDEPQKLYKRLIIAAVVTLIASVVLPLLLQDRIEAMTVVGLLMSVWVIVLTLMELHERATHRHTFFRGLGHLSRSHWGMVLGHLGVAVTVIGIAFSTQYSVERDVRMKAGDNVDIHNYHFVFRDVQRLVGPNYTGGVAIIDVTRNGKQEAVLHAEKRFYTAARTMMTMVQSVAVLAAIFTHAALGEEIGQGSWAVRLYYKPFVRWIWFGGVFMAVGGILCLLDPRYRSRKKAQAQEESLS</sequence>
<feature type="transmembrane region" description="Helical" evidence="10">
    <location>
        <begin position="277"/>
        <end position="300"/>
    </location>
</feature>
<feature type="domain" description="Cytochrome c-type biogenesis protein CcmF C-terminal" evidence="12">
    <location>
        <begin position="316"/>
        <end position="638"/>
    </location>
</feature>
<dbReference type="InterPro" id="IPR003568">
    <property type="entry name" value="Cyt_c_biogenesis_CcmF"/>
</dbReference>
<dbReference type="PRINTS" id="PR01411">
    <property type="entry name" value="CCMFBIOGNSIS"/>
</dbReference>
<gene>
    <name evidence="13" type="primary">ccmF</name>
</gene>
<evidence type="ECO:0000256" key="8">
    <source>
        <dbReference type="ARBA" id="ARBA00023136"/>
    </source>
</evidence>
<evidence type="ECO:0000256" key="9">
    <source>
        <dbReference type="ARBA" id="ARBA00037230"/>
    </source>
</evidence>
<accession>Q9Z646</accession>
<feature type="transmembrane region" description="Helical" evidence="10">
    <location>
        <begin position="96"/>
        <end position="113"/>
    </location>
</feature>
<feature type="transmembrane region" description="Helical" evidence="10">
    <location>
        <begin position="6"/>
        <end position="29"/>
    </location>
</feature>
<keyword evidence="3" id="KW-1003">Cell membrane</keyword>
<keyword evidence="4" id="KW-0997">Cell inner membrane</keyword>
<comment type="similarity">
    <text evidence="2">Belongs to the CcmF/CycK/Ccl1/NrfE/CcsA family.</text>
</comment>
<feature type="transmembrane region" description="Helical" evidence="10">
    <location>
        <begin position="214"/>
        <end position="232"/>
    </location>
</feature>
<organism evidence="13">
    <name type="scientific">Tatumella citrea</name>
    <name type="common">Pantoea citrea</name>
    <dbReference type="NCBI Taxonomy" id="53336"/>
    <lineage>
        <taxon>Bacteria</taxon>
        <taxon>Pseudomonadati</taxon>
        <taxon>Pseudomonadota</taxon>
        <taxon>Gammaproteobacteria</taxon>
        <taxon>Enterobacterales</taxon>
        <taxon>Erwiniaceae</taxon>
        <taxon>Tatumella</taxon>
    </lineage>
</organism>
<keyword evidence="7 10" id="KW-1133">Transmembrane helix</keyword>
<feature type="transmembrane region" description="Helical" evidence="10">
    <location>
        <begin position="395"/>
        <end position="414"/>
    </location>
</feature>
<protein>
    <submittedName>
        <fullName evidence="13">CcmF</fullName>
    </submittedName>
</protein>
<keyword evidence="6" id="KW-0201">Cytochrome c-type biogenesis</keyword>
<feature type="transmembrane region" description="Helical" evidence="10">
    <location>
        <begin position="41"/>
        <end position="62"/>
    </location>
</feature>
<keyword evidence="8 10" id="KW-0472">Membrane</keyword>
<comment type="function">
    <text evidence="9">Required for the biogenesis of c-type cytochromes. Possible subunit of a heme lyase.</text>
</comment>
<evidence type="ECO:0000256" key="6">
    <source>
        <dbReference type="ARBA" id="ARBA00022748"/>
    </source>
</evidence>
<dbReference type="NCBIfam" id="TIGR00353">
    <property type="entry name" value="nrfE"/>
    <property type="match status" value="1"/>
</dbReference>
<dbReference type="NCBIfam" id="NF007691">
    <property type="entry name" value="PRK10369.1"/>
    <property type="match status" value="1"/>
</dbReference>
<evidence type="ECO:0000256" key="10">
    <source>
        <dbReference type="SAM" id="Phobius"/>
    </source>
</evidence>
<feature type="domain" description="Cytochrome c assembly protein" evidence="11">
    <location>
        <begin position="89"/>
        <end position="296"/>
    </location>
</feature>
<feature type="transmembrane region" description="Helical" evidence="10">
    <location>
        <begin position="426"/>
        <end position="444"/>
    </location>
</feature>
<evidence type="ECO:0000259" key="11">
    <source>
        <dbReference type="Pfam" id="PF01578"/>
    </source>
</evidence>
<evidence type="ECO:0000256" key="4">
    <source>
        <dbReference type="ARBA" id="ARBA00022519"/>
    </source>
</evidence>
<dbReference type="InterPro" id="IPR002541">
    <property type="entry name" value="Cyt_c_assembly"/>
</dbReference>
<dbReference type="InterPro" id="IPR003567">
    <property type="entry name" value="Cyt_c_biogenesis"/>
</dbReference>
<dbReference type="InterPro" id="IPR032523">
    <property type="entry name" value="CcmF_C"/>
</dbReference>
<dbReference type="EMBL" id="AF103874">
    <property type="protein sequence ID" value="AAD19542.1"/>
    <property type="molecule type" value="Genomic_DNA"/>
</dbReference>
<evidence type="ECO:0000259" key="12">
    <source>
        <dbReference type="Pfam" id="PF16327"/>
    </source>
</evidence>
<dbReference type="Pfam" id="PF01578">
    <property type="entry name" value="Cytochrom_C_asm"/>
    <property type="match status" value="1"/>
</dbReference>
<proteinExistence type="inferred from homology"/>
<feature type="transmembrane region" description="Helical" evidence="10">
    <location>
        <begin position="168"/>
        <end position="193"/>
    </location>
</feature>
<dbReference type="Pfam" id="PF16327">
    <property type="entry name" value="CcmF_C"/>
    <property type="match status" value="1"/>
</dbReference>
<comment type="subcellular location">
    <subcellularLocation>
        <location evidence="1">Cell inner membrane</location>
        <topology evidence="1">Multi-pass membrane protein</topology>
    </subcellularLocation>
</comment>
<reference evidence="13" key="1">
    <citation type="journal article" date="2000" name="J. Bacteriol.">
        <title>Genetic and biochemical characterization of the pathway in Pantoea citrea leading to pink disease of pineapple.</title>
        <authorList>
            <person name="Pujol C.J."/>
            <person name="Kado C.I."/>
        </authorList>
    </citation>
    <scope>NUCLEOTIDE SEQUENCE</scope>
    <source>
        <strain evidence="13">1056R</strain>
    </source>
</reference>
<dbReference type="GO" id="GO:0017004">
    <property type="term" value="P:cytochrome complex assembly"/>
    <property type="evidence" value="ECO:0007669"/>
    <property type="project" value="UniProtKB-KW"/>
</dbReference>
<evidence type="ECO:0000256" key="7">
    <source>
        <dbReference type="ARBA" id="ARBA00022989"/>
    </source>
</evidence>
<keyword evidence="5 10" id="KW-0812">Transmembrane</keyword>
<feature type="transmembrane region" description="Helical" evidence="10">
    <location>
        <begin position="617"/>
        <end position="637"/>
    </location>
</feature>
<feature type="transmembrane region" description="Helical" evidence="10">
    <location>
        <begin position="125"/>
        <end position="148"/>
    </location>
</feature>
<dbReference type="AlphaFoldDB" id="Q9Z646"/>
<feature type="transmembrane region" description="Helical" evidence="10">
    <location>
        <begin position="353"/>
        <end position="375"/>
    </location>
</feature>
<evidence type="ECO:0000256" key="2">
    <source>
        <dbReference type="ARBA" id="ARBA00009186"/>
    </source>
</evidence>
<dbReference type="GO" id="GO:0015232">
    <property type="term" value="F:heme transmembrane transporter activity"/>
    <property type="evidence" value="ECO:0007669"/>
    <property type="project" value="InterPro"/>
</dbReference>
<evidence type="ECO:0000256" key="3">
    <source>
        <dbReference type="ARBA" id="ARBA00022475"/>
    </source>
</evidence>
<feature type="transmembrane region" description="Helical" evidence="10">
    <location>
        <begin position="248"/>
        <end position="265"/>
    </location>
</feature>
<evidence type="ECO:0000256" key="5">
    <source>
        <dbReference type="ARBA" id="ARBA00022692"/>
    </source>
</evidence>
<dbReference type="GO" id="GO:0005886">
    <property type="term" value="C:plasma membrane"/>
    <property type="evidence" value="ECO:0007669"/>
    <property type="project" value="UniProtKB-SubCell"/>
</dbReference>
<dbReference type="PRINTS" id="PR01410">
    <property type="entry name" value="CCBIOGENESIS"/>
</dbReference>